<keyword evidence="3 8" id="KW-0349">Heme</keyword>
<dbReference type="InterPro" id="IPR036396">
    <property type="entry name" value="Cyt_P450_sf"/>
</dbReference>
<evidence type="ECO:0000313" key="11">
    <source>
        <dbReference type="Proteomes" id="UP000001745"/>
    </source>
</evidence>
<dbReference type="eggNOG" id="KOG0157">
    <property type="taxonomic scope" value="Eukaryota"/>
</dbReference>
<dbReference type="GO" id="GO:0020037">
    <property type="term" value="F:heme binding"/>
    <property type="evidence" value="ECO:0007669"/>
    <property type="project" value="InterPro"/>
</dbReference>
<dbReference type="InterPro" id="IPR001128">
    <property type="entry name" value="Cyt_P450"/>
</dbReference>
<keyword evidence="7 10" id="KW-0503">Monooxygenase</keyword>
<dbReference type="HOGENOM" id="CLU_001570_14_4_1"/>
<dbReference type="Proteomes" id="UP000001745">
    <property type="component" value="Unassembled WGS sequence"/>
</dbReference>
<dbReference type="CDD" id="cd11062">
    <property type="entry name" value="CYP58-like"/>
    <property type="match status" value="1"/>
</dbReference>
<comment type="cofactor">
    <cofactor evidence="1 8">
        <name>heme</name>
        <dbReference type="ChEBI" id="CHEBI:30413"/>
    </cofactor>
</comment>
<evidence type="ECO:0000256" key="4">
    <source>
        <dbReference type="ARBA" id="ARBA00022723"/>
    </source>
</evidence>
<reference evidence="11" key="1">
    <citation type="journal article" date="2015" name="Genome Announc.">
        <title>Genome sequence of the AIDS-associated pathogen Penicillium marneffei (ATCC18224) and its near taxonomic relative Talaromyces stipitatus (ATCC10500).</title>
        <authorList>
            <person name="Nierman W.C."/>
            <person name="Fedorova-Abrams N.D."/>
            <person name="Andrianopoulos A."/>
        </authorList>
    </citation>
    <scope>NUCLEOTIDE SEQUENCE [LARGE SCALE GENOMIC DNA]</scope>
    <source>
        <strain evidence="11">ATCC 10500 / CBS 375.48 / QM 6759 / NRRL 1006</strain>
    </source>
</reference>
<dbReference type="PRINTS" id="PR00463">
    <property type="entry name" value="EP450I"/>
</dbReference>
<accession>B8MHR2</accession>
<keyword evidence="6 8" id="KW-0408">Iron</keyword>
<feature type="binding site" description="axial binding residue" evidence="8">
    <location>
        <position position="463"/>
    </location>
    <ligand>
        <name>heme</name>
        <dbReference type="ChEBI" id="CHEBI:30413"/>
    </ligand>
    <ligandPart>
        <name>Fe</name>
        <dbReference type="ChEBI" id="CHEBI:18248"/>
    </ligandPart>
</feature>
<dbReference type="GO" id="GO:0004497">
    <property type="term" value="F:monooxygenase activity"/>
    <property type="evidence" value="ECO:0007669"/>
    <property type="project" value="UniProtKB-KW"/>
</dbReference>
<dbReference type="PANTHER" id="PTHR24305">
    <property type="entry name" value="CYTOCHROME P450"/>
    <property type="match status" value="1"/>
</dbReference>
<dbReference type="GeneID" id="8107867"/>
<evidence type="ECO:0000256" key="3">
    <source>
        <dbReference type="ARBA" id="ARBA00022617"/>
    </source>
</evidence>
<evidence type="ECO:0000313" key="10">
    <source>
        <dbReference type="EMBL" id="EED16392.1"/>
    </source>
</evidence>
<evidence type="ECO:0000256" key="5">
    <source>
        <dbReference type="ARBA" id="ARBA00023002"/>
    </source>
</evidence>
<dbReference type="STRING" id="441959.B8MHR2"/>
<sequence length="522" mass="59185">MGLLSFAKSIGPVPVDFKTFTYWHIALAGIGVFITYGVGLLIYRLYFHPLAGFPGPKLLAATTWYEALVDIGPHDFPQRLAQIHKKYGPIVRVAPGEIHVDDAEFFQVVFATAARHRTDIIPPRGLGQEDSIGATGNFELHQLRRKPLEKFLSRQNVTRLQHVIDEELRILDRKVANAKNTGLQIRLDHMFTSFTGDIVGEIACRENPSLLDAPASTPEWYDMIRGAARIIPVIRHFPQVGEFTQSVPAWLVQTLIPRSTGFKILQMLGEKRIAKIREEVAREKTREYGAGDSMFHNLLRSDIPESEKRSDRLNAEAVAFLGAGTYPTAATLIFVAYYILAKPEIEERLRNELKDVMAGFDNDVVSWVKLEQVDYLTACLKEGLRLLRLFRRKSRICTDKDLVYEGYVIPKGTPVSMPTYTMHIDPEVFPNPLEFNPDRWLSPSLHPRMERKWNPFLGGARNCVGMHLAWAQMYLILGTLFRPNKNYRLKLGDCDESDVFPVVDNEFGVPKYGSRGLSAFVN</sequence>
<dbReference type="AlphaFoldDB" id="B8MHR2"/>
<keyword evidence="9" id="KW-0812">Transmembrane</keyword>
<evidence type="ECO:0000256" key="6">
    <source>
        <dbReference type="ARBA" id="ARBA00023004"/>
    </source>
</evidence>
<dbReference type="OMA" id="WAQMYLI"/>
<evidence type="ECO:0000256" key="7">
    <source>
        <dbReference type="ARBA" id="ARBA00023033"/>
    </source>
</evidence>
<name>B8MHR2_TALSN</name>
<dbReference type="VEuPathDB" id="FungiDB:TSTA_014840"/>
<dbReference type="InParanoid" id="B8MHR2"/>
<dbReference type="Gene3D" id="1.10.630.10">
    <property type="entry name" value="Cytochrome P450"/>
    <property type="match status" value="1"/>
</dbReference>
<dbReference type="Pfam" id="PF00067">
    <property type="entry name" value="p450"/>
    <property type="match status" value="1"/>
</dbReference>
<dbReference type="PhylomeDB" id="B8MHR2"/>
<dbReference type="InterPro" id="IPR002401">
    <property type="entry name" value="Cyt_P450_E_grp-I"/>
</dbReference>
<dbReference type="InterPro" id="IPR050121">
    <property type="entry name" value="Cytochrome_P450_monoxygenase"/>
</dbReference>
<dbReference type="GO" id="GO:0016705">
    <property type="term" value="F:oxidoreductase activity, acting on paired donors, with incorporation or reduction of molecular oxygen"/>
    <property type="evidence" value="ECO:0007669"/>
    <property type="project" value="InterPro"/>
</dbReference>
<evidence type="ECO:0000256" key="9">
    <source>
        <dbReference type="SAM" id="Phobius"/>
    </source>
</evidence>
<dbReference type="PANTHER" id="PTHR24305:SF157">
    <property type="entry name" value="N-ACETYLTRYPTOPHAN 6-HYDROXYLASE IVOC-RELATED"/>
    <property type="match status" value="1"/>
</dbReference>
<dbReference type="RefSeq" id="XP_002483626.1">
    <property type="nucleotide sequence ID" value="XM_002483581.1"/>
</dbReference>
<dbReference type="PRINTS" id="PR00385">
    <property type="entry name" value="P450"/>
</dbReference>
<dbReference type="SUPFAM" id="SSF48264">
    <property type="entry name" value="Cytochrome P450"/>
    <property type="match status" value="1"/>
</dbReference>
<keyword evidence="5" id="KW-0560">Oxidoreductase</keyword>
<comment type="similarity">
    <text evidence="2">Belongs to the cytochrome P450 family.</text>
</comment>
<gene>
    <name evidence="10" type="ORF">TSTA_014840</name>
</gene>
<feature type="transmembrane region" description="Helical" evidence="9">
    <location>
        <begin position="318"/>
        <end position="340"/>
    </location>
</feature>
<evidence type="ECO:0000256" key="2">
    <source>
        <dbReference type="ARBA" id="ARBA00010617"/>
    </source>
</evidence>
<proteinExistence type="inferred from homology"/>
<keyword evidence="4 8" id="KW-0479">Metal-binding</keyword>
<keyword evidence="11" id="KW-1185">Reference proteome</keyword>
<evidence type="ECO:0000256" key="1">
    <source>
        <dbReference type="ARBA" id="ARBA00001971"/>
    </source>
</evidence>
<feature type="transmembrane region" description="Helical" evidence="9">
    <location>
        <begin position="20"/>
        <end position="43"/>
    </location>
</feature>
<keyword evidence="9" id="KW-1133">Transmembrane helix</keyword>
<evidence type="ECO:0000256" key="8">
    <source>
        <dbReference type="PIRSR" id="PIRSR602401-1"/>
    </source>
</evidence>
<dbReference type="GO" id="GO:0005506">
    <property type="term" value="F:iron ion binding"/>
    <property type="evidence" value="ECO:0007669"/>
    <property type="project" value="InterPro"/>
</dbReference>
<organism evidence="10 11">
    <name type="scientific">Talaromyces stipitatus (strain ATCC 10500 / CBS 375.48 / QM 6759 / NRRL 1006)</name>
    <name type="common">Penicillium stipitatum</name>
    <dbReference type="NCBI Taxonomy" id="441959"/>
    <lineage>
        <taxon>Eukaryota</taxon>
        <taxon>Fungi</taxon>
        <taxon>Dikarya</taxon>
        <taxon>Ascomycota</taxon>
        <taxon>Pezizomycotina</taxon>
        <taxon>Eurotiomycetes</taxon>
        <taxon>Eurotiomycetidae</taxon>
        <taxon>Eurotiales</taxon>
        <taxon>Trichocomaceae</taxon>
        <taxon>Talaromyces</taxon>
        <taxon>Talaromyces sect. Talaromyces</taxon>
    </lineage>
</organism>
<dbReference type="OrthoDB" id="3945418at2759"/>
<dbReference type="EMBL" id="EQ962656">
    <property type="protein sequence ID" value="EED16392.1"/>
    <property type="molecule type" value="Genomic_DNA"/>
</dbReference>
<protein>
    <submittedName>
        <fullName evidence="10">Benzoate 4-monooxygenase cytochrome P450, putative</fullName>
    </submittedName>
</protein>
<keyword evidence="9" id="KW-0472">Membrane</keyword>